<keyword evidence="6" id="KW-0145">Chemotaxis</keyword>
<dbReference type="AlphaFoldDB" id="A0A3B0T0Z7"/>
<dbReference type="SUPFAM" id="SSF103039">
    <property type="entry name" value="CheC-like"/>
    <property type="match status" value="1"/>
</dbReference>
<feature type="compositionally biased region" description="Acidic residues" evidence="11">
    <location>
        <begin position="23"/>
        <end position="41"/>
    </location>
</feature>
<keyword evidence="9" id="KW-0472">Membrane</keyword>
<dbReference type="GO" id="GO:0009425">
    <property type="term" value="C:bacterial-type flagellum basal body"/>
    <property type="evidence" value="ECO:0007669"/>
    <property type="project" value="UniProtKB-SubCell"/>
</dbReference>
<accession>A0A3B0T0Z7</accession>
<dbReference type="SUPFAM" id="SSF101801">
    <property type="entry name" value="Surface presentation of antigens (SPOA)"/>
    <property type="match status" value="1"/>
</dbReference>
<dbReference type="NCBIfam" id="TIGR01397">
    <property type="entry name" value="fliM_switch"/>
    <property type="match status" value="1"/>
</dbReference>
<keyword evidence="13" id="KW-0282">Flagellum</keyword>
<dbReference type="EMBL" id="UOEJ01000136">
    <property type="protein sequence ID" value="VAW00656.1"/>
    <property type="molecule type" value="Genomic_DNA"/>
</dbReference>
<dbReference type="InterPro" id="IPR001689">
    <property type="entry name" value="Flag_FliM"/>
</dbReference>
<feature type="domain" description="Flagellar motor switch protein FliN-like C-terminal" evidence="12">
    <location>
        <begin position="292"/>
        <end position="362"/>
    </location>
</feature>
<dbReference type="GO" id="GO:0050918">
    <property type="term" value="P:positive chemotaxis"/>
    <property type="evidence" value="ECO:0007669"/>
    <property type="project" value="TreeGrafter"/>
</dbReference>
<evidence type="ECO:0000256" key="6">
    <source>
        <dbReference type="ARBA" id="ARBA00022500"/>
    </source>
</evidence>
<keyword evidence="10" id="KW-0975">Bacterial flagellum</keyword>
<sequence>MSDEEEIDDDAVAAEWEAMAAEGDGDTSDGDITEDGEEDDMAAAMGGTDRVLDQTEIDSLLGFDGEEDDVGSKSGIQALISSGLVAYERLPMLDIIFDRYVRMMSTSLRNFTSDNFEVSIDSMTSIRFGDYLNSIPLPAMLAVFRVEEWDNYGLITIDSNLIYSIVDALLGGRRGTAPMRIEGRPYTTIEHTLVEEMLAVMLNDLCDAFEPLSPVKFELDRLETNPRFATIAQPTNAALLIKMRADMEDRGGRMELVLPYATIEPVRELLLQRFMGEKFGRDSIWETHLVKELYNTDVSLEVILDEHTMTLGEVLGLEVGQTLMLNAQPDSEVEMRCGGVPMMTGRVGKLGRHVAIKIEKILDSRKGAA</sequence>
<name>A0A3B0T0Z7_9ZZZZ</name>
<dbReference type="Pfam" id="PF01052">
    <property type="entry name" value="FliMN_C"/>
    <property type="match status" value="1"/>
</dbReference>
<evidence type="ECO:0000256" key="3">
    <source>
        <dbReference type="ARBA" id="ARBA00011049"/>
    </source>
</evidence>
<evidence type="ECO:0000256" key="4">
    <source>
        <dbReference type="ARBA" id="ARBA00021898"/>
    </source>
</evidence>
<dbReference type="Gene3D" id="3.40.1550.10">
    <property type="entry name" value="CheC-like"/>
    <property type="match status" value="1"/>
</dbReference>
<keyword evidence="13" id="KW-0966">Cell projection</keyword>
<evidence type="ECO:0000256" key="5">
    <source>
        <dbReference type="ARBA" id="ARBA00022475"/>
    </source>
</evidence>
<dbReference type="InterPro" id="IPR028976">
    <property type="entry name" value="CheC-like_sf"/>
</dbReference>
<dbReference type="PANTHER" id="PTHR30034">
    <property type="entry name" value="FLAGELLAR MOTOR SWITCH PROTEIN FLIM"/>
    <property type="match status" value="1"/>
</dbReference>
<dbReference type="CDD" id="cd17908">
    <property type="entry name" value="FliM"/>
    <property type="match status" value="1"/>
</dbReference>
<evidence type="ECO:0000256" key="8">
    <source>
        <dbReference type="ARBA" id="ARBA00022779"/>
    </source>
</evidence>
<comment type="similarity">
    <text evidence="3">Belongs to the FliM family.</text>
</comment>
<evidence type="ECO:0000256" key="1">
    <source>
        <dbReference type="ARBA" id="ARBA00004117"/>
    </source>
</evidence>
<evidence type="ECO:0000256" key="9">
    <source>
        <dbReference type="ARBA" id="ARBA00023136"/>
    </source>
</evidence>
<evidence type="ECO:0000313" key="13">
    <source>
        <dbReference type="EMBL" id="VAW00656.1"/>
    </source>
</evidence>
<protein>
    <recommendedName>
        <fullName evidence="4">Flagellar motor switch protein FliM</fullName>
    </recommendedName>
</protein>
<comment type="subcellular location">
    <subcellularLocation>
        <location evidence="1">Bacterial flagellum basal body</location>
    </subcellularLocation>
    <subcellularLocation>
        <location evidence="2">Cell inner membrane</location>
        <topology evidence="2">Peripheral membrane protein</topology>
    </subcellularLocation>
</comment>
<organism evidence="13">
    <name type="scientific">hydrothermal vent metagenome</name>
    <dbReference type="NCBI Taxonomy" id="652676"/>
    <lineage>
        <taxon>unclassified sequences</taxon>
        <taxon>metagenomes</taxon>
        <taxon>ecological metagenomes</taxon>
    </lineage>
</organism>
<dbReference type="GO" id="GO:0003774">
    <property type="term" value="F:cytoskeletal motor activity"/>
    <property type="evidence" value="ECO:0007669"/>
    <property type="project" value="InterPro"/>
</dbReference>
<keyword evidence="8" id="KW-0283">Flagellar rotation</keyword>
<dbReference type="Pfam" id="PF02154">
    <property type="entry name" value="FliM"/>
    <property type="match status" value="1"/>
</dbReference>
<evidence type="ECO:0000259" key="12">
    <source>
        <dbReference type="Pfam" id="PF01052"/>
    </source>
</evidence>
<feature type="region of interest" description="Disordered" evidence="11">
    <location>
        <begin position="16"/>
        <end position="48"/>
    </location>
</feature>
<evidence type="ECO:0000256" key="7">
    <source>
        <dbReference type="ARBA" id="ARBA00022519"/>
    </source>
</evidence>
<dbReference type="PRINTS" id="PR00955">
    <property type="entry name" value="FLGMOTORFLIM"/>
</dbReference>
<dbReference type="GO" id="GO:0071978">
    <property type="term" value="P:bacterial-type flagellum-dependent swarming motility"/>
    <property type="evidence" value="ECO:0007669"/>
    <property type="project" value="TreeGrafter"/>
</dbReference>
<gene>
    <name evidence="13" type="ORF">MNBD_ALPHA01-1868</name>
</gene>
<dbReference type="InterPro" id="IPR036429">
    <property type="entry name" value="SpoA-like_sf"/>
</dbReference>
<dbReference type="PIRSF" id="PIRSF002888">
    <property type="entry name" value="FliM"/>
    <property type="match status" value="1"/>
</dbReference>
<evidence type="ECO:0000256" key="10">
    <source>
        <dbReference type="ARBA" id="ARBA00023143"/>
    </source>
</evidence>
<proteinExistence type="inferred from homology"/>
<reference evidence="13" key="1">
    <citation type="submission" date="2018-06" db="EMBL/GenBank/DDBJ databases">
        <authorList>
            <person name="Zhirakovskaya E."/>
        </authorList>
    </citation>
    <scope>NUCLEOTIDE SEQUENCE</scope>
</reference>
<dbReference type="PANTHER" id="PTHR30034:SF3">
    <property type="entry name" value="FLAGELLAR MOTOR SWITCH PROTEIN FLIM"/>
    <property type="match status" value="1"/>
</dbReference>
<dbReference type="InterPro" id="IPR001543">
    <property type="entry name" value="FliN-like_C"/>
</dbReference>
<dbReference type="Gene3D" id="2.30.330.10">
    <property type="entry name" value="SpoA-like"/>
    <property type="match status" value="1"/>
</dbReference>
<dbReference type="GO" id="GO:0005886">
    <property type="term" value="C:plasma membrane"/>
    <property type="evidence" value="ECO:0007669"/>
    <property type="project" value="UniProtKB-SubCell"/>
</dbReference>
<evidence type="ECO:0000256" key="11">
    <source>
        <dbReference type="SAM" id="MobiDB-lite"/>
    </source>
</evidence>
<keyword evidence="5" id="KW-1003">Cell membrane</keyword>
<evidence type="ECO:0000256" key="2">
    <source>
        <dbReference type="ARBA" id="ARBA00004417"/>
    </source>
</evidence>
<keyword evidence="13" id="KW-0969">Cilium</keyword>
<keyword evidence="7" id="KW-0997">Cell inner membrane</keyword>